<protein>
    <submittedName>
        <fullName evidence="1">Uncharacterized protein</fullName>
    </submittedName>
</protein>
<evidence type="ECO:0000313" key="1">
    <source>
        <dbReference type="EMBL" id="TNN84537.1"/>
    </source>
</evidence>
<accession>A0A4Z2J3F0</accession>
<name>A0A4Z2J3F0_9TELE</name>
<dbReference type="AlphaFoldDB" id="A0A4Z2J3F0"/>
<gene>
    <name evidence="1" type="ORF">EYF80_005237</name>
</gene>
<reference evidence="1 2" key="1">
    <citation type="submission" date="2019-03" db="EMBL/GenBank/DDBJ databases">
        <title>First draft genome of Liparis tanakae, snailfish: a comprehensive survey of snailfish specific genes.</title>
        <authorList>
            <person name="Kim W."/>
            <person name="Song I."/>
            <person name="Jeong J.-H."/>
            <person name="Kim D."/>
            <person name="Kim S."/>
            <person name="Ryu S."/>
            <person name="Song J.Y."/>
            <person name="Lee S.K."/>
        </authorList>
    </citation>
    <scope>NUCLEOTIDE SEQUENCE [LARGE SCALE GENOMIC DNA]</scope>
    <source>
        <tissue evidence="1">Muscle</tissue>
    </source>
</reference>
<evidence type="ECO:0000313" key="2">
    <source>
        <dbReference type="Proteomes" id="UP000314294"/>
    </source>
</evidence>
<proteinExistence type="predicted"/>
<keyword evidence="2" id="KW-1185">Reference proteome</keyword>
<dbReference type="Proteomes" id="UP000314294">
    <property type="component" value="Unassembled WGS sequence"/>
</dbReference>
<dbReference type="EMBL" id="SRLO01000026">
    <property type="protein sequence ID" value="TNN84537.1"/>
    <property type="molecule type" value="Genomic_DNA"/>
</dbReference>
<comment type="caution">
    <text evidence="1">The sequence shown here is derived from an EMBL/GenBank/DDBJ whole genome shotgun (WGS) entry which is preliminary data.</text>
</comment>
<sequence length="175" mass="19226">MQNSAVHLQPERNLLPRNNAENVPLDYGIPTKGHLDLTFWGGTGTVGGDLPHAASVAAQCHEPRDDGRLPVTHAAYNYGAVVLCGRAGPQGIFQLLKEPISSHEHRVGGDAGHLKQQGLEHDVHGFYYHVLSNGVLSINRSQMALCRPKSKRVQHIPQGVEYELQTTWFVIPPFT</sequence>
<organism evidence="1 2">
    <name type="scientific">Liparis tanakae</name>
    <name type="common">Tanaka's snailfish</name>
    <dbReference type="NCBI Taxonomy" id="230148"/>
    <lineage>
        <taxon>Eukaryota</taxon>
        <taxon>Metazoa</taxon>
        <taxon>Chordata</taxon>
        <taxon>Craniata</taxon>
        <taxon>Vertebrata</taxon>
        <taxon>Euteleostomi</taxon>
        <taxon>Actinopterygii</taxon>
        <taxon>Neopterygii</taxon>
        <taxon>Teleostei</taxon>
        <taxon>Neoteleostei</taxon>
        <taxon>Acanthomorphata</taxon>
        <taxon>Eupercaria</taxon>
        <taxon>Perciformes</taxon>
        <taxon>Cottioidei</taxon>
        <taxon>Cottales</taxon>
        <taxon>Liparidae</taxon>
        <taxon>Liparis</taxon>
    </lineage>
</organism>